<feature type="compositionally biased region" description="Polar residues" evidence="1">
    <location>
        <begin position="316"/>
        <end position="330"/>
    </location>
</feature>
<evidence type="ECO:0000313" key="3">
    <source>
        <dbReference type="Proteomes" id="UP001642540"/>
    </source>
</evidence>
<feature type="region of interest" description="Disordered" evidence="1">
    <location>
        <begin position="500"/>
        <end position="544"/>
    </location>
</feature>
<feature type="compositionally biased region" description="Basic residues" evidence="1">
    <location>
        <begin position="429"/>
        <end position="444"/>
    </location>
</feature>
<sequence length="631" mass="68958">MNVEVEEGILVTPLECFIGGNNPNFSPDGGDISSSCVFPGAEEKVPQLPNPHNMLMEELKSFTAEKRKLRPVGVVNPSTRGQSDTKTSTNKQSSIGVIASPKEATKLVPLPNQSPILVSNNKSSRSSRNGKVKVYQSPESTSDEEEAVQIKDLSKLLVGLQQQIEKLSTKERKKKNRNQKEKKQNGNGMRGNGAVSMVSIDPEPRFVTLNDEEESILSQTPPPTNQPVRLLEIPMKEECDNFEVVACEADSRYSSTISQPPLTPGGSEKNEKAEPVAAEEKGTCVKVKLHLDGILERRASLRSNSSSFISSKARESPTSAAASQSNTQNPNYQSFVQDFKNFSFKRKVVTNAHRLSCKNSTPVVNERILNKDALIIPAHKAKDSSLSEVDVDNVVRVKVMEKKVFNGKPSSLANEIGKSVNIEQPLQKVGKKKEKAAKPKVKAKPKPEPVEMMESQNSNDLDSSEEEEQATLDSASNLDLILASLSPQQLLKLQEKCKSRISRKTSKGQNESTLSSKPKPTNLTNLSSTPPPPPPPLSIVVPDANPHHSHLLQQIREGRKLKATTSQRQMGETSSSSGLSTRTMSSGQEPTGNPPVLTDVLLRRFEALNGDETEESSNSESSSDSDQSWNE</sequence>
<feature type="region of interest" description="Disordered" evidence="1">
    <location>
        <begin position="74"/>
        <end position="95"/>
    </location>
</feature>
<comment type="caution">
    <text evidence="2">The sequence shown here is derived from an EMBL/GenBank/DDBJ whole genome shotgun (WGS) entry which is preliminary data.</text>
</comment>
<dbReference type="EMBL" id="CAXLJM020000196">
    <property type="protein sequence ID" value="CAL8149190.1"/>
    <property type="molecule type" value="Genomic_DNA"/>
</dbReference>
<feature type="compositionally biased region" description="Basic and acidic residues" evidence="1">
    <location>
        <begin position="268"/>
        <end position="277"/>
    </location>
</feature>
<feature type="region of interest" description="Disordered" evidence="1">
    <location>
        <begin position="305"/>
        <end position="330"/>
    </location>
</feature>
<feature type="region of interest" description="Disordered" evidence="1">
    <location>
        <begin position="427"/>
        <end position="473"/>
    </location>
</feature>
<feature type="compositionally biased region" description="Low complexity" evidence="1">
    <location>
        <begin position="618"/>
        <end position="631"/>
    </location>
</feature>
<keyword evidence="3" id="KW-1185">Reference proteome</keyword>
<accession>A0ABP1SB06</accession>
<feature type="compositionally biased region" description="Low complexity" evidence="1">
    <location>
        <begin position="571"/>
        <end position="587"/>
    </location>
</feature>
<evidence type="ECO:0000256" key="1">
    <source>
        <dbReference type="SAM" id="MobiDB-lite"/>
    </source>
</evidence>
<evidence type="ECO:0008006" key="4">
    <source>
        <dbReference type="Google" id="ProtNLM"/>
    </source>
</evidence>
<feature type="region of interest" description="Disordered" evidence="1">
    <location>
        <begin position="254"/>
        <end position="277"/>
    </location>
</feature>
<feature type="compositionally biased region" description="Low complexity" evidence="1">
    <location>
        <begin position="118"/>
        <end position="134"/>
    </location>
</feature>
<feature type="region of interest" description="Disordered" evidence="1">
    <location>
        <begin position="166"/>
        <end position="195"/>
    </location>
</feature>
<name>A0ABP1SB06_9HEXA</name>
<protein>
    <recommendedName>
        <fullName evidence="4">WH2 domain-containing protein</fullName>
    </recommendedName>
</protein>
<evidence type="ECO:0000313" key="2">
    <source>
        <dbReference type="EMBL" id="CAL8149190.1"/>
    </source>
</evidence>
<feature type="region of interest" description="Disordered" evidence="1">
    <location>
        <begin position="561"/>
        <end position="631"/>
    </location>
</feature>
<dbReference type="Proteomes" id="UP001642540">
    <property type="component" value="Unassembled WGS sequence"/>
</dbReference>
<organism evidence="2 3">
    <name type="scientific">Orchesella dallaii</name>
    <dbReference type="NCBI Taxonomy" id="48710"/>
    <lineage>
        <taxon>Eukaryota</taxon>
        <taxon>Metazoa</taxon>
        <taxon>Ecdysozoa</taxon>
        <taxon>Arthropoda</taxon>
        <taxon>Hexapoda</taxon>
        <taxon>Collembola</taxon>
        <taxon>Entomobryomorpha</taxon>
        <taxon>Entomobryoidea</taxon>
        <taxon>Orchesellidae</taxon>
        <taxon>Orchesellinae</taxon>
        <taxon>Orchesella</taxon>
    </lineage>
</organism>
<feature type="compositionally biased region" description="Polar residues" evidence="1">
    <location>
        <begin position="76"/>
        <end position="95"/>
    </location>
</feature>
<proteinExistence type="predicted"/>
<reference evidence="2 3" key="1">
    <citation type="submission" date="2024-08" db="EMBL/GenBank/DDBJ databases">
        <authorList>
            <person name="Cucini C."/>
            <person name="Frati F."/>
        </authorList>
    </citation>
    <scope>NUCLEOTIDE SEQUENCE [LARGE SCALE GENOMIC DNA]</scope>
</reference>
<gene>
    <name evidence="2" type="ORF">ODALV1_LOCUS31659</name>
</gene>
<feature type="region of interest" description="Disordered" evidence="1">
    <location>
        <begin position="112"/>
        <end position="147"/>
    </location>
</feature>
<feature type="compositionally biased region" description="Polar residues" evidence="1">
    <location>
        <begin position="507"/>
        <end position="519"/>
    </location>
</feature>